<dbReference type="EMBL" id="BAABWN010000001">
    <property type="protein sequence ID" value="GAA6166497.1"/>
    <property type="molecule type" value="Genomic_DNA"/>
</dbReference>
<dbReference type="SUPFAM" id="SSF53271">
    <property type="entry name" value="PRTase-like"/>
    <property type="match status" value="1"/>
</dbReference>
<dbReference type="InterPro" id="IPR050408">
    <property type="entry name" value="HGPRT"/>
</dbReference>
<dbReference type="Gene3D" id="3.40.50.2020">
    <property type="match status" value="1"/>
</dbReference>
<keyword evidence="4" id="KW-0808">Transferase</keyword>
<accession>A0ABQ0A4C1</accession>
<comment type="catalytic activity">
    <reaction evidence="1">
        <text>GMP + diphosphate = guanine + 5-phospho-alpha-D-ribose 1-diphosphate</text>
        <dbReference type="Rhea" id="RHEA:25424"/>
        <dbReference type="ChEBI" id="CHEBI:16235"/>
        <dbReference type="ChEBI" id="CHEBI:33019"/>
        <dbReference type="ChEBI" id="CHEBI:58017"/>
        <dbReference type="ChEBI" id="CHEBI:58115"/>
        <dbReference type="EC" id="2.4.2.8"/>
    </reaction>
    <physiologicalReaction direction="right-to-left" evidence="1">
        <dbReference type="Rhea" id="RHEA:25426"/>
    </physiologicalReaction>
</comment>
<dbReference type="PANTHER" id="PTHR43340">
    <property type="entry name" value="HYPOXANTHINE-GUANINE PHOSPHORIBOSYLTRANSFERASE"/>
    <property type="match status" value="1"/>
</dbReference>
<comment type="catalytic activity">
    <reaction evidence="2">
        <text>IMP + diphosphate = hypoxanthine + 5-phospho-alpha-D-ribose 1-diphosphate</text>
        <dbReference type="Rhea" id="RHEA:17973"/>
        <dbReference type="ChEBI" id="CHEBI:17368"/>
        <dbReference type="ChEBI" id="CHEBI:33019"/>
        <dbReference type="ChEBI" id="CHEBI:58017"/>
        <dbReference type="ChEBI" id="CHEBI:58053"/>
        <dbReference type="EC" id="2.4.2.8"/>
    </reaction>
    <physiologicalReaction direction="right-to-left" evidence="2">
        <dbReference type="Rhea" id="RHEA:17975"/>
    </physiologicalReaction>
</comment>
<organism evidence="4 5">
    <name type="scientific">Sessilibacter corallicola</name>
    <dbReference type="NCBI Taxonomy" id="2904075"/>
    <lineage>
        <taxon>Bacteria</taxon>
        <taxon>Pseudomonadati</taxon>
        <taxon>Pseudomonadota</taxon>
        <taxon>Gammaproteobacteria</taxon>
        <taxon>Cellvibrionales</taxon>
        <taxon>Cellvibrionaceae</taxon>
        <taxon>Sessilibacter</taxon>
    </lineage>
</organism>
<sequence>MTDFENIAQEAQAVFNTADLIHSSDAIDQALSEMATQIERDYADKIPLVLCVMNGGLMTTARLISKVGIPMQVDYIHATRYANKTTGANVQWLAEPKMSLAGRDVIIVDDILDEGVTLSELISYCKRHECRSVKTAMLIRKLHDRRINNLEADYLGLDVPDRYVFGCGMDYKSFYRNLPGIYAVSE</sequence>
<keyword evidence="5" id="KW-1185">Reference proteome</keyword>
<reference evidence="4 5" key="1">
    <citation type="submission" date="2024-04" db="EMBL/GenBank/DDBJ databases">
        <title>Draft genome sequence of Sessilibacter corallicola NBRC 116591.</title>
        <authorList>
            <person name="Miyakawa T."/>
            <person name="Kusuya Y."/>
            <person name="Miura T."/>
        </authorList>
    </citation>
    <scope>NUCLEOTIDE SEQUENCE [LARGE SCALE GENOMIC DNA]</scope>
    <source>
        <strain evidence="4 5">KU-00831-HH</strain>
    </source>
</reference>
<feature type="domain" description="Phosphoribosyltransferase" evidence="3">
    <location>
        <begin position="21"/>
        <end position="145"/>
    </location>
</feature>
<evidence type="ECO:0000256" key="2">
    <source>
        <dbReference type="ARBA" id="ARBA00049402"/>
    </source>
</evidence>
<dbReference type="InterPro" id="IPR029057">
    <property type="entry name" value="PRTase-like"/>
</dbReference>
<dbReference type="Pfam" id="PF00156">
    <property type="entry name" value="Pribosyltran"/>
    <property type="match status" value="1"/>
</dbReference>
<keyword evidence="4" id="KW-0328">Glycosyltransferase</keyword>
<evidence type="ECO:0000313" key="4">
    <source>
        <dbReference type="EMBL" id="GAA6166497.1"/>
    </source>
</evidence>
<dbReference type="NCBIfam" id="NF006605">
    <property type="entry name" value="PRK09162.1"/>
    <property type="match status" value="1"/>
</dbReference>
<evidence type="ECO:0000259" key="3">
    <source>
        <dbReference type="Pfam" id="PF00156"/>
    </source>
</evidence>
<dbReference type="InterPro" id="IPR000836">
    <property type="entry name" value="PRTase_dom"/>
</dbReference>
<proteinExistence type="predicted"/>
<gene>
    <name evidence="4" type="ORF">NBRC116591_03070</name>
</gene>
<evidence type="ECO:0000256" key="1">
    <source>
        <dbReference type="ARBA" id="ARBA00048811"/>
    </source>
</evidence>
<dbReference type="RefSeq" id="WP_233086474.1">
    <property type="nucleotide sequence ID" value="NZ_BAABWN010000001.1"/>
</dbReference>
<comment type="caution">
    <text evidence="4">The sequence shown here is derived from an EMBL/GenBank/DDBJ whole genome shotgun (WGS) entry which is preliminary data.</text>
</comment>
<dbReference type="GO" id="GO:0016757">
    <property type="term" value="F:glycosyltransferase activity"/>
    <property type="evidence" value="ECO:0007669"/>
    <property type="project" value="UniProtKB-KW"/>
</dbReference>
<name>A0ABQ0A4C1_9GAMM</name>
<dbReference type="CDD" id="cd06223">
    <property type="entry name" value="PRTases_typeI"/>
    <property type="match status" value="1"/>
</dbReference>
<dbReference type="PANTHER" id="PTHR43340:SF1">
    <property type="entry name" value="HYPOXANTHINE PHOSPHORIBOSYLTRANSFERASE"/>
    <property type="match status" value="1"/>
</dbReference>
<protein>
    <submittedName>
        <fullName evidence="4">Hypoxanthine-guanine phosphoribosyltransferase</fullName>
    </submittedName>
</protein>
<dbReference type="Proteomes" id="UP001465153">
    <property type="component" value="Unassembled WGS sequence"/>
</dbReference>
<evidence type="ECO:0000313" key="5">
    <source>
        <dbReference type="Proteomes" id="UP001465153"/>
    </source>
</evidence>